<evidence type="ECO:0000256" key="2">
    <source>
        <dbReference type="ARBA" id="ARBA00022676"/>
    </source>
</evidence>
<organism evidence="7 8">
    <name type="scientific">Arachis duranensis</name>
    <name type="common">Wild peanut</name>
    <dbReference type="NCBI Taxonomy" id="130453"/>
    <lineage>
        <taxon>Eukaryota</taxon>
        <taxon>Viridiplantae</taxon>
        <taxon>Streptophyta</taxon>
        <taxon>Embryophyta</taxon>
        <taxon>Tracheophyta</taxon>
        <taxon>Spermatophyta</taxon>
        <taxon>Magnoliopsida</taxon>
        <taxon>eudicotyledons</taxon>
        <taxon>Gunneridae</taxon>
        <taxon>Pentapetalae</taxon>
        <taxon>rosids</taxon>
        <taxon>fabids</taxon>
        <taxon>Fabales</taxon>
        <taxon>Fabaceae</taxon>
        <taxon>Papilionoideae</taxon>
        <taxon>50 kb inversion clade</taxon>
        <taxon>dalbergioids sensu lato</taxon>
        <taxon>Dalbergieae</taxon>
        <taxon>Pterocarpus clade</taxon>
        <taxon>Arachis</taxon>
    </lineage>
</organism>
<protein>
    <submittedName>
        <fullName evidence="8">Glycosyltransferase BC10-like</fullName>
    </submittedName>
</protein>
<dbReference type="GeneID" id="107486913"/>
<keyword evidence="5" id="KW-0325">Glycoprotein</keyword>
<keyword evidence="7" id="KW-1185">Reference proteome</keyword>
<evidence type="ECO:0000256" key="6">
    <source>
        <dbReference type="SAM" id="Phobius"/>
    </source>
</evidence>
<dbReference type="RefSeq" id="XP_015962971.1">
    <property type="nucleotide sequence ID" value="XM_016107485.3"/>
</dbReference>
<evidence type="ECO:0000313" key="7">
    <source>
        <dbReference type="Proteomes" id="UP000515211"/>
    </source>
</evidence>
<feature type="transmembrane region" description="Helical" evidence="6">
    <location>
        <begin position="6"/>
        <end position="29"/>
    </location>
</feature>
<name>A0A6P4D616_ARADU</name>
<reference evidence="8" key="2">
    <citation type="submission" date="2025-08" db="UniProtKB">
        <authorList>
            <consortium name="RefSeq"/>
        </authorList>
    </citation>
    <scope>IDENTIFICATION</scope>
    <source>
        <tissue evidence="8">Whole plant</tissue>
    </source>
</reference>
<dbReference type="AlphaFoldDB" id="A0A6P4D616"/>
<dbReference type="InterPro" id="IPR003406">
    <property type="entry name" value="Glyco_trans_14"/>
</dbReference>
<dbReference type="GO" id="GO:0016757">
    <property type="term" value="F:glycosyltransferase activity"/>
    <property type="evidence" value="ECO:0007669"/>
    <property type="project" value="UniProtKB-KW"/>
</dbReference>
<keyword evidence="3" id="KW-0808">Transferase</keyword>
<reference evidence="7" key="1">
    <citation type="journal article" date="2016" name="Nat. Genet.">
        <title>The genome sequences of Arachis duranensis and Arachis ipaensis, the diploid ancestors of cultivated peanut.</title>
        <authorList>
            <person name="Bertioli D.J."/>
            <person name="Cannon S.B."/>
            <person name="Froenicke L."/>
            <person name="Huang G."/>
            <person name="Farmer A.D."/>
            <person name="Cannon E.K."/>
            <person name="Liu X."/>
            <person name="Gao D."/>
            <person name="Clevenger J."/>
            <person name="Dash S."/>
            <person name="Ren L."/>
            <person name="Moretzsohn M.C."/>
            <person name="Shirasawa K."/>
            <person name="Huang W."/>
            <person name="Vidigal B."/>
            <person name="Abernathy B."/>
            <person name="Chu Y."/>
            <person name="Niederhuth C.E."/>
            <person name="Umale P."/>
            <person name="Araujo A.C."/>
            <person name="Kozik A."/>
            <person name="Kim K.D."/>
            <person name="Burow M.D."/>
            <person name="Varshney R.K."/>
            <person name="Wang X."/>
            <person name="Zhang X."/>
            <person name="Barkley N."/>
            <person name="Guimaraes P.M."/>
            <person name="Isobe S."/>
            <person name="Guo B."/>
            <person name="Liao B."/>
            <person name="Stalker H.T."/>
            <person name="Schmitz R.J."/>
            <person name="Scheffler B.E."/>
            <person name="Leal-Bertioli S.C."/>
            <person name="Xun X."/>
            <person name="Jackson S.A."/>
            <person name="Michelmore R."/>
            <person name="Ozias-Akins P."/>
        </authorList>
    </citation>
    <scope>NUCLEOTIDE SEQUENCE [LARGE SCALE GENOMIC DNA]</scope>
    <source>
        <strain evidence="7">cv. V14167</strain>
    </source>
</reference>
<accession>A0A6P4D616</accession>
<dbReference type="KEGG" id="adu:107486913"/>
<evidence type="ECO:0000256" key="1">
    <source>
        <dbReference type="ARBA" id="ARBA00004606"/>
    </source>
</evidence>
<evidence type="ECO:0000256" key="4">
    <source>
        <dbReference type="ARBA" id="ARBA00023136"/>
    </source>
</evidence>
<keyword evidence="6" id="KW-1133">Transmembrane helix</keyword>
<keyword evidence="4 6" id="KW-0472">Membrane</keyword>
<dbReference type="PANTHER" id="PTHR31042">
    <property type="entry name" value="CORE-2/I-BRANCHING BETA-1,6-N-ACETYLGLUCOSAMINYLTRANSFERASE FAMILY PROTEIN-RELATED"/>
    <property type="match status" value="1"/>
</dbReference>
<evidence type="ECO:0000256" key="3">
    <source>
        <dbReference type="ARBA" id="ARBA00022679"/>
    </source>
</evidence>
<comment type="subcellular location">
    <subcellularLocation>
        <location evidence="1">Membrane</location>
        <topology evidence="1">Single-pass type II membrane protein</topology>
    </subcellularLocation>
</comment>
<dbReference type="PANTHER" id="PTHR31042:SF77">
    <property type="entry name" value="GLYCOSYLTRANSFERASE"/>
    <property type="match status" value="1"/>
</dbReference>
<proteinExistence type="predicted"/>
<sequence length="398" mass="46024">MERNPPYHFLFIILAISLATMAPLFFYTLYFNSQHFIIYPMTLPILFTTFMSSPPSLELPTNYSQPLDVTTSHNFTKVYDLNNTPTIMHNMEDQELFLKASMVQGIQDYFPKNKTNNIVPKVAFMFLVKGALPLAPLWERFFKGHKGFYSIYLHQQPSFNETLPSDSVFFGRKIPSKPTSWGLSSLIDAERRLLANALLDSSNQRFVLLSESCIPLFGFKAIYDYLMNTNLSFLESYDMSGRPGTGRYHPKMWPIVNITNFRKGSQWFEVKRDIAIEIVKDTKYIPLFKKYCVPLPHGICFCDEHYLPTLLQMLHYKMNAKRSITWVDWAIAEGPHPREIGSSSYNITYEFLNKIRFGSKCVYNGNITSMCFLFARKFLPSALEPLLRVSPLLFGIDP</sequence>
<keyword evidence="2" id="KW-0328">Glycosyltransferase</keyword>
<gene>
    <name evidence="8" type="primary">LOC107486913</name>
</gene>
<dbReference type="InterPro" id="IPR044174">
    <property type="entry name" value="BC10-like"/>
</dbReference>
<evidence type="ECO:0000313" key="8">
    <source>
        <dbReference type="RefSeq" id="XP_015962971.1"/>
    </source>
</evidence>
<dbReference type="Pfam" id="PF02485">
    <property type="entry name" value="Branch"/>
    <property type="match status" value="1"/>
</dbReference>
<dbReference type="GO" id="GO:0016020">
    <property type="term" value="C:membrane"/>
    <property type="evidence" value="ECO:0007669"/>
    <property type="project" value="UniProtKB-SubCell"/>
</dbReference>
<evidence type="ECO:0000256" key="5">
    <source>
        <dbReference type="ARBA" id="ARBA00023180"/>
    </source>
</evidence>
<keyword evidence="6" id="KW-0812">Transmembrane</keyword>
<dbReference type="Proteomes" id="UP000515211">
    <property type="component" value="Chromosome 4"/>
</dbReference>
<dbReference type="OrthoDB" id="191334at2759"/>